<evidence type="ECO:0000256" key="6">
    <source>
        <dbReference type="SAM" id="Phobius"/>
    </source>
</evidence>
<feature type="region of interest" description="Disordered" evidence="5">
    <location>
        <begin position="342"/>
        <end position="417"/>
    </location>
</feature>
<keyword evidence="2 6" id="KW-0812">Transmembrane</keyword>
<dbReference type="OrthoDB" id="5392974at2759"/>
<name>L2FI99_COLFN</name>
<evidence type="ECO:0000256" key="4">
    <source>
        <dbReference type="ARBA" id="ARBA00023136"/>
    </source>
</evidence>
<accession>L2FI99</accession>
<dbReference type="GO" id="GO:0016020">
    <property type="term" value="C:membrane"/>
    <property type="evidence" value="ECO:0007669"/>
    <property type="project" value="UniProtKB-SubCell"/>
</dbReference>
<evidence type="ECO:0000313" key="7">
    <source>
        <dbReference type="EMBL" id="ELA26144.1"/>
    </source>
</evidence>
<keyword evidence="4 6" id="KW-0472">Membrane</keyword>
<dbReference type="AlphaFoldDB" id="L2FI99"/>
<comment type="subcellular location">
    <subcellularLocation>
        <location evidence="1">Membrane</location>
        <topology evidence="1">Multi-pass membrane protein</topology>
    </subcellularLocation>
</comment>
<feature type="transmembrane region" description="Helical" evidence="6">
    <location>
        <begin position="655"/>
        <end position="680"/>
    </location>
</feature>
<dbReference type="Proteomes" id="UP000011096">
    <property type="component" value="Unassembled WGS sequence"/>
</dbReference>
<feature type="compositionally biased region" description="Basic and acidic residues" evidence="5">
    <location>
        <begin position="15"/>
        <end position="26"/>
    </location>
</feature>
<dbReference type="InterPro" id="IPR045863">
    <property type="entry name" value="CorA_TM1_TM2"/>
</dbReference>
<gene>
    <name evidence="7" type="ORF">CGGC5_12802</name>
    <name evidence="8" type="ORF">CGGC5_v003092</name>
</gene>
<dbReference type="HOGENOM" id="CLU_346529_0_0_1"/>
<dbReference type="STRING" id="1213859.L2FI99"/>
<protein>
    <submittedName>
        <fullName evidence="7">Uncharacterized protein</fullName>
    </submittedName>
</protein>
<evidence type="ECO:0000256" key="3">
    <source>
        <dbReference type="ARBA" id="ARBA00022989"/>
    </source>
</evidence>
<dbReference type="EMBL" id="KB021073">
    <property type="protein sequence ID" value="ELA26144.1"/>
    <property type="molecule type" value="Genomic_DNA"/>
</dbReference>
<feature type="region of interest" description="Disordered" evidence="5">
    <location>
        <begin position="531"/>
        <end position="551"/>
    </location>
</feature>
<evidence type="ECO:0000256" key="2">
    <source>
        <dbReference type="ARBA" id="ARBA00022692"/>
    </source>
</evidence>
<reference evidence="7" key="1">
    <citation type="submission" date="2012-08" db="EMBL/GenBank/DDBJ databases">
        <title>Genome analysis of Colletotrichum orbiculare and Colletotrichum fructicola.</title>
        <authorList>
            <person name="Gan P.H.P."/>
            <person name="Ikeda K."/>
            <person name="Irieda H."/>
            <person name="Narusaka M."/>
            <person name="O'Connell R.J."/>
            <person name="Narusaka Y."/>
            <person name="Takano Y."/>
            <person name="Kubo Y."/>
            <person name="Shirasu K."/>
        </authorList>
    </citation>
    <scope>NUCLEOTIDE SEQUENCE</scope>
    <source>
        <strain evidence="7">Nara gc5</strain>
    </source>
</reference>
<evidence type="ECO:0000256" key="5">
    <source>
        <dbReference type="SAM" id="MobiDB-lite"/>
    </source>
</evidence>
<keyword evidence="9" id="KW-1185">Reference proteome</keyword>
<evidence type="ECO:0000313" key="9">
    <source>
        <dbReference type="Proteomes" id="UP000011096"/>
    </source>
</evidence>
<organism evidence="7">
    <name type="scientific">Colletotrichum fructicola (strain Nara gc5)</name>
    <name type="common">Anthracnose fungus</name>
    <name type="synonym">Colletotrichum gloeosporioides (strain Nara gc5)</name>
    <dbReference type="NCBI Taxonomy" id="1213859"/>
    <lineage>
        <taxon>Eukaryota</taxon>
        <taxon>Fungi</taxon>
        <taxon>Dikarya</taxon>
        <taxon>Ascomycota</taxon>
        <taxon>Pezizomycotina</taxon>
        <taxon>Sordariomycetes</taxon>
        <taxon>Hypocreomycetidae</taxon>
        <taxon>Glomerellales</taxon>
        <taxon>Glomerellaceae</taxon>
        <taxon>Colletotrichum</taxon>
        <taxon>Colletotrichum gloeosporioides species complex</taxon>
    </lineage>
</organism>
<dbReference type="Gene3D" id="1.20.58.340">
    <property type="entry name" value="Magnesium transport protein CorA, transmembrane region"/>
    <property type="match status" value="1"/>
</dbReference>
<feature type="transmembrane region" description="Helical" evidence="6">
    <location>
        <begin position="692"/>
        <end position="711"/>
    </location>
</feature>
<sequence>MSQDDVEHNGYGQPDAHKHEIHRFSEESPAISSGKPQRSVTNEPVQTENRQGPTKGIQSGSTNASGASQSSATQINEIHPEPAVPKPSQSSSPRPLEFYYLSIREGSDKAQSGHFTEETLLSYQFKTPSEKYVIFLPRITDILKCSYGLSDSFSDRLIEKFNIDKFFLSNTGYESNGFFLNHHFREHAYGCRFLVKELHGIENDPDKKVERKKTLTETRDWVHALVGYPSKKKPEGGMQSTSDKTIHSLLWDLRYTILTDSKWTSEGLTNTALDNLPMEKTPSLLYEDFKEWLETNKDQFPKFRQDETDDEKKKRLDLYEVIDEILLRIWHALDCIGEKREGDRVKDLNPPSSESPSSGTPGTLAKSGTHSQRVELPPSGQTTHSKAFPRPHIRRPNWTNKISHRSEDRPRKDKENPKAEELSLYHWLFLSFWTVDGKNGQDDHQKNAGGGQSNEEERSQRRAEVLLCFDDASGLRWQQLAEKALEGSCRAGSVTPQPVLLPQLVKSIVHTYDDALWGFRKPVRNIEKREATQKEESAKLSKKQQESQRFNREETYRNMHELSRHLIHSQETLNAAETTLAAIAKGPQWKDTSQEDLFQFCHSFVINLKLRAGAFVDRLDNEIALELHRNNLDQLEKVEELLRENRKDGKDVTKFVGYASILFLPGTFLSGFFSMTFFAFENASWPYAKDCWIWFAAAIPITMLGLAILWWSRTNEDRDDVIWRILISMNPQLARKPV</sequence>
<feature type="region of interest" description="Disordered" evidence="5">
    <location>
        <begin position="440"/>
        <end position="459"/>
    </location>
</feature>
<proteinExistence type="predicted"/>
<feature type="compositionally biased region" description="Low complexity" evidence="5">
    <location>
        <begin position="350"/>
        <end position="363"/>
    </location>
</feature>
<feature type="compositionally biased region" description="Basic and acidic residues" evidence="5">
    <location>
        <begin position="404"/>
        <end position="417"/>
    </location>
</feature>
<keyword evidence="3 6" id="KW-1133">Transmembrane helix</keyword>
<dbReference type="SUPFAM" id="SSF144083">
    <property type="entry name" value="Magnesium transport protein CorA, transmembrane region"/>
    <property type="match status" value="1"/>
</dbReference>
<reference evidence="8 9" key="3">
    <citation type="submission" date="2020-04" db="EMBL/GenBank/DDBJ databases">
        <title>Genome sequencing and assembly of multiple isolates from the Colletotrichum gloeosporioides species complex.</title>
        <authorList>
            <person name="Gan P."/>
            <person name="Shirasu K."/>
        </authorList>
    </citation>
    <scope>NUCLEOTIDE SEQUENCE [LARGE SCALE GENOMIC DNA]</scope>
    <source>
        <strain evidence="8 9">Nara gc5</strain>
    </source>
</reference>
<dbReference type="InParanoid" id="L2FI99"/>
<evidence type="ECO:0000256" key="1">
    <source>
        <dbReference type="ARBA" id="ARBA00004141"/>
    </source>
</evidence>
<reference evidence="8 9" key="2">
    <citation type="submission" date="2012-08" db="EMBL/GenBank/DDBJ databases">
        <authorList>
            <person name="Gan P.H.P."/>
            <person name="Ikeda K."/>
            <person name="Irieda H."/>
            <person name="Narusaka M."/>
            <person name="O'Connell R.J."/>
            <person name="Narusaka Y."/>
            <person name="Takano Y."/>
            <person name="Kubo Y."/>
            <person name="Shirasu K."/>
        </authorList>
    </citation>
    <scope>NUCLEOTIDE SEQUENCE [LARGE SCALE GENOMIC DNA]</scope>
    <source>
        <strain evidence="8 9">Nara gc5</strain>
    </source>
</reference>
<feature type="compositionally biased region" description="Polar residues" evidence="5">
    <location>
        <begin position="30"/>
        <end position="74"/>
    </location>
</feature>
<feature type="region of interest" description="Disordered" evidence="5">
    <location>
        <begin position="1"/>
        <end position="74"/>
    </location>
</feature>
<dbReference type="EMBL" id="ANPB02000002">
    <property type="protein sequence ID" value="KAF4488224.1"/>
    <property type="molecule type" value="Genomic_DNA"/>
</dbReference>
<evidence type="ECO:0000313" key="8">
    <source>
        <dbReference type="EMBL" id="KAF4488224.1"/>
    </source>
</evidence>